<evidence type="ECO:0000313" key="2">
    <source>
        <dbReference type="Proteomes" id="UP000078200"/>
    </source>
</evidence>
<proteinExistence type="predicted"/>
<sequence>MNHQEKVLVTPTERKKKKRIKMKQNADLFPDWFNGRQCFFPKAKYGISRPCFKSAINVHQTVTVSTTTTTTTTTTKGKHDIKFVSEKYRLNHFFLFMFGSSSTKIVYNFQWNNAREYFNVMPKTILLLAAMSL</sequence>
<dbReference type="VEuPathDB" id="VectorBase:GAUT036508"/>
<dbReference type="AlphaFoldDB" id="A0A1A9VGJ3"/>
<accession>A0A1A9VGJ3</accession>
<protein>
    <submittedName>
        <fullName evidence="1">Uncharacterized protein</fullName>
    </submittedName>
</protein>
<name>A0A1A9VGJ3_GLOAU</name>
<dbReference type="EnsemblMetazoa" id="GAUT036508-RA">
    <property type="protein sequence ID" value="GAUT036508-PA"/>
    <property type="gene ID" value="GAUT036508"/>
</dbReference>
<dbReference type="Proteomes" id="UP000078200">
    <property type="component" value="Unassembled WGS sequence"/>
</dbReference>
<keyword evidence="2" id="KW-1185">Reference proteome</keyword>
<reference evidence="1" key="1">
    <citation type="submission" date="2020-05" db="UniProtKB">
        <authorList>
            <consortium name="EnsemblMetazoa"/>
        </authorList>
    </citation>
    <scope>IDENTIFICATION</scope>
    <source>
        <strain evidence="1">TTRI</strain>
    </source>
</reference>
<organism evidence="1 2">
    <name type="scientific">Glossina austeni</name>
    <name type="common">Savannah tsetse fly</name>
    <dbReference type="NCBI Taxonomy" id="7395"/>
    <lineage>
        <taxon>Eukaryota</taxon>
        <taxon>Metazoa</taxon>
        <taxon>Ecdysozoa</taxon>
        <taxon>Arthropoda</taxon>
        <taxon>Hexapoda</taxon>
        <taxon>Insecta</taxon>
        <taxon>Pterygota</taxon>
        <taxon>Neoptera</taxon>
        <taxon>Endopterygota</taxon>
        <taxon>Diptera</taxon>
        <taxon>Brachycera</taxon>
        <taxon>Muscomorpha</taxon>
        <taxon>Hippoboscoidea</taxon>
        <taxon>Glossinidae</taxon>
        <taxon>Glossina</taxon>
    </lineage>
</organism>
<evidence type="ECO:0000313" key="1">
    <source>
        <dbReference type="EnsemblMetazoa" id="GAUT036508-PA"/>
    </source>
</evidence>